<reference evidence="2" key="1">
    <citation type="submission" date="2018-01" db="EMBL/GenBank/DDBJ databases">
        <title>An insight into the sialome of Amazonian anophelines.</title>
        <authorList>
            <person name="Ribeiro J.M."/>
            <person name="Scarpassa V."/>
            <person name="Calvo E."/>
        </authorList>
    </citation>
    <scope>NUCLEOTIDE SEQUENCE</scope>
</reference>
<protein>
    <submittedName>
        <fullName evidence="2">Putative secreted protein</fullName>
    </submittedName>
</protein>
<name>A0A2M4DAT0_ANODA</name>
<sequence>MLRFMRLSVQAITLLLNPVCCAPHLPDCQIRKRGWPGRALVATLSCSCTPVIVGVQKSEHLRFRAISAEKQQVGGQKGRMRLLLL</sequence>
<proteinExistence type="predicted"/>
<evidence type="ECO:0000256" key="1">
    <source>
        <dbReference type="SAM" id="SignalP"/>
    </source>
</evidence>
<evidence type="ECO:0000313" key="2">
    <source>
        <dbReference type="EMBL" id="MBW74680.1"/>
    </source>
</evidence>
<dbReference type="AlphaFoldDB" id="A0A2M4DAT0"/>
<organism evidence="2">
    <name type="scientific">Anopheles darlingi</name>
    <name type="common">Mosquito</name>
    <dbReference type="NCBI Taxonomy" id="43151"/>
    <lineage>
        <taxon>Eukaryota</taxon>
        <taxon>Metazoa</taxon>
        <taxon>Ecdysozoa</taxon>
        <taxon>Arthropoda</taxon>
        <taxon>Hexapoda</taxon>
        <taxon>Insecta</taxon>
        <taxon>Pterygota</taxon>
        <taxon>Neoptera</taxon>
        <taxon>Endopterygota</taxon>
        <taxon>Diptera</taxon>
        <taxon>Nematocera</taxon>
        <taxon>Culicoidea</taxon>
        <taxon>Culicidae</taxon>
        <taxon>Anophelinae</taxon>
        <taxon>Anopheles</taxon>
    </lineage>
</organism>
<dbReference type="EMBL" id="GGFL01010502">
    <property type="protein sequence ID" value="MBW74680.1"/>
    <property type="molecule type" value="Transcribed_RNA"/>
</dbReference>
<keyword evidence="1" id="KW-0732">Signal</keyword>
<feature type="chain" id="PRO_5014915170" evidence="1">
    <location>
        <begin position="22"/>
        <end position="85"/>
    </location>
</feature>
<feature type="signal peptide" evidence="1">
    <location>
        <begin position="1"/>
        <end position="21"/>
    </location>
</feature>
<accession>A0A2M4DAT0</accession>